<dbReference type="Pfam" id="PF02223">
    <property type="entry name" value="Thymidylate_kin"/>
    <property type="match status" value="1"/>
</dbReference>
<dbReference type="GO" id="GO:0005524">
    <property type="term" value="F:ATP binding"/>
    <property type="evidence" value="ECO:0007669"/>
    <property type="project" value="UniProtKB-UniRule"/>
</dbReference>
<dbReference type="GO" id="GO:0005737">
    <property type="term" value="C:cytoplasm"/>
    <property type="evidence" value="ECO:0007669"/>
    <property type="project" value="TreeGrafter"/>
</dbReference>
<comment type="function">
    <text evidence="8">Phosphorylation of dTMP to form dTDP in both de novo and salvage pathways of dTTP synthesis.</text>
</comment>
<evidence type="ECO:0000256" key="1">
    <source>
        <dbReference type="ARBA" id="ARBA00009776"/>
    </source>
</evidence>
<proteinExistence type="inferred from homology"/>
<comment type="catalytic activity">
    <reaction evidence="7 8">
        <text>dTMP + ATP = dTDP + ADP</text>
        <dbReference type="Rhea" id="RHEA:13517"/>
        <dbReference type="ChEBI" id="CHEBI:30616"/>
        <dbReference type="ChEBI" id="CHEBI:58369"/>
        <dbReference type="ChEBI" id="CHEBI:63528"/>
        <dbReference type="ChEBI" id="CHEBI:456216"/>
        <dbReference type="EC" id="2.7.4.9"/>
    </reaction>
</comment>
<organism evidence="10 11">
    <name type="scientific">Candidatus Collierbacteria bacterium RIFCSPHIGHO2_01_FULL_50_25</name>
    <dbReference type="NCBI Taxonomy" id="1817722"/>
    <lineage>
        <taxon>Bacteria</taxon>
        <taxon>Candidatus Collieribacteriota</taxon>
    </lineage>
</organism>
<comment type="similarity">
    <text evidence="1 8">Belongs to the thymidylate kinase family.</text>
</comment>
<dbReference type="HAMAP" id="MF_00165">
    <property type="entry name" value="Thymidylate_kinase"/>
    <property type="match status" value="1"/>
</dbReference>
<comment type="caution">
    <text evidence="8">Lacks conserved residue(s) required for the propagation of feature annotation.</text>
</comment>
<dbReference type="GO" id="GO:0004798">
    <property type="term" value="F:dTMP kinase activity"/>
    <property type="evidence" value="ECO:0007669"/>
    <property type="project" value="UniProtKB-UniRule"/>
</dbReference>
<comment type="caution">
    <text evidence="10">The sequence shown here is derived from an EMBL/GenBank/DDBJ whole genome shotgun (WGS) entry which is preliminary data.</text>
</comment>
<accession>A0A1F5EV92</accession>
<keyword evidence="4 8" id="KW-0547">Nucleotide-binding</keyword>
<dbReference type="GO" id="GO:0006227">
    <property type="term" value="P:dUDP biosynthetic process"/>
    <property type="evidence" value="ECO:0007669"/>
    <property type="project" value="TreeGrafter"/>
</dbReference>
<dbReference type="PANTHER" id="PTHR10344">
    <property type="entry name" value="THYMIDYLATE KINASE"/>
    <property type="match status" value="1"/>
</dbReference>
<keyword evidence="6 8" id="KW-0067">ATP-binding</keyword>
<keyword evidence="3 8" id="KW-0545">Nucleotide biosynthesis</keyword>
<dbReference type="InterPro" id="IPR027417">
    <property type="entry name" value="P-loop_NTPase"/>
</dbReference>
<evidence type="ECO:0000313" key="11">
    <source>
        <dbReference type="Proteomes" id="UP000177979"/>
    </source>
</evidence>
<dbReference type="PANTHER" id="PTHR10344:SF4">
    <property type="entry name" value="UMP-CMP KINASE 2, MITOCHONDRIAL"/>
    <property type="match status" value="1"/>
</dbReference>
<gene>
    <name evidence="8" type="primary">tmk</name>
    <name evidence="10" type="ORF">A2703_03420</name>
</gene>
<dbReference type="AlphaFoldDB" id="A0A1F5EV92"/>
<dbReference type="CDD" id="cd01672">
    <property type="entry name" value="TMPK"/>
    <property type="match status" value="1"/>
</dbReference>
<evidence type="ECO:0000256" key="5">
    <source>
        <dbReference type="ARBA" id="ARBA00022777"/>
    </source>
</evidence>
<dbReference type="GO" id="GO:0006235">
    <property type="term" value="P:dTTP biosynthetic process"/>
    <property type="evidence" value="ECO:0007669"/>
    <property type="project" value="UniProtKB-UniRule"/>
</dbReference>
<sequence length="233" mass="26311">MDRKPIEGSLIVLEGGDGSGKGTQVDLLKDRLEESGYTVRVYDFPRYDTFFGQEVGALMRGEYGSLNKVHPFLAAMLYAGDRLDAAPQMKADLKGGCVVLCNRYVASNLAHGGAKYLSMAEAARFIQKVEFMEYGVNNLPVPDLQLFLDVPVEYAQEMLASKGERVYLRGKGVDLAEADLGHQEKAVWMYRWLCENRQNFVRIECEQLGDVDVEKEFRHELIWAEICHSFVVK</sequence>
<dbReference type="SUPFAM" id="SSF52540">
    <property type="entry name" value="P-loop containing nucleoside triphosphate hydrolases"/>
    <property type="match status" value="1"/>
</dbReference>
<evidence type="ECO:0000259" key="9">
    <source>
        <dbReference type="Pfam" id="PF02223"/>
    </source>
</evidence>
<reference evidence="10 11" key="1">
    <citation type="journal article" date="2016" name="Nat. Commun.">
        <title>Thousands of microbial genomes shed light on interconnected biogeochemical processes in an aquifer system.</title>
        <authorList>
            <person name="Anantharaman K."/>
            <person name="Brown C.T."/>
            <person name="Hug L.A."/>
            <person name="Sharon I."/>
            <person name="Castelle C.J."/>
            <person name="Probst A.J."/>
            <person name="Thomas B.C."/>
            <person name="Singh A."/>
            <person name="Wilkins M.J."/>
            <person name="Karaoz U."/>
            <person name="Brodie E.L."/>
            <person name="Williams K.H."/>
            <person name="Hubbard S.S."/>
            <person name="Banfield J.F."/>
        </authorList>
    </citation>
    <scope>NUCLEOTIDE SEQUENCE [LARGE SCALE GENOMIC DNA]</scope>
</reference>
<dbReference type="STRING" id="1817722.A2703_03420"/>
<evidence type="ECO:0000256" key="7">
    <source>
        <dbReference type="ARBA" id="ARBA00048743"/>
    </source>
</evidence>
<evidence type="ECO:0000256" key="8">
    <source>
        <dbReference type="HAMAP-Rule" id="MF_00165"/>
    </source>
</evidence>
<name>A0A1F5EV92_9BACT</name>
<feature type="domain" description="Thymidylate kinase-like" evidence="9">
    <location>
        <begin position="13"/>
        <end position="164"/>
    </location>
</feature>
<dbReference type="Gene3D" id="3.40.50.300">
    <property type="entry name" value="P-loop containing nucleotide triphosphate hydrolases"/>
    <property type="match status" value="1"/>
</dbReference>
<dbReference type="Proteomes" id="UP000177979">
    <property type="component" value="Unassembled WGS sequence"/>
</dbReference>
<dbReference type="InterPro" id="IPR018094">
    <property type="entry name" value="Thymidylate_kinase"/>
</dbReference>
<evidence type="ECO:0000313" key="10">
    <source>
        <dbReference type="EMBL" id="OGD71321.1"/>
    </source>
</evidence>
<evidence type="ECO:0000256" key="4">
    <source>
        <dbReference type="ARBA" id="ARBA00022741"/>
    </source>
</evidence>
<dbReference type="GO" id="GO:0006233">
    <property type="term" value="P:dTDP biosynthetic process"/>
    <property type="evidence" value="ECO:0007669"/>
    <property type="project" value="InterPro"/>
</dbReference>
<protein>
    <recommendedName>
        <fullName evidence="8">Thymidylate kinase</fullName>
        <ecNumber evidence="8">2.7.4.9</ecNumber>
    </recommendedName>
    <alternativeName>
        <fullName evidence="8">dTMP kinase</fullName>
    </alternativeName>
</protein>
<keyword evidence="2 8" id="KW-0808">Transferase</keyword>
<evidence type="ECO:0000256" key="6">
    <source>
        <dbReference type="ARBA" id="ARBA00022840"/>
    </source>
</evidence>
<dbReference type="EC" id="2.7.4.9" evidence="8"/>
<dbReference type="InterPro" id="IPR039430">
    <property type="entry name" value="Thymidylate_kin-like_dom"/>
</dbReference>
<evidence type="ECO:0000256" key="3">
    <source>
        <dbReference type="ARBA" id="ARBA00022727"/>
    </source>
</evidence>
<evidence type="ECO:0000256" key="2">
    <source>
        <dbReference type="ARBA" id="ARBA00022679"/>
    </source>
</evidence>
<keyword evidence="5 8" id="KW-0418">Kinase</keyword>
<dbReference type="EMBL" id="MFAG01000036">
    <property type="protein sequence ID" value="OGD71321.1"/>
    <property type="molecule type" value="Genomic_DNA"/>
</dbReference>